<evidence type="ECO:0000256" key="8">
    <source>
        <dbReference type="SAM" id="Phobius"/>
    </source>
</evidence>
<dbReference type="SUPFAM" id="SSF103473">
    <property type="entry name" value="MFS general substrate transporter"/>
    <property type="match status" value="1"/>
</dbReference>
<feature type="transmembrane region" description="Helical" evidence="8">
    <location>
        <begin position="342"/>
        <end position="361"/>
    </location>
</feature>
<evidence type="ECO:0000256" key="7">
    <source>
        <dbReference type="SAM" id="MobiDB-lite"/>
    </source>
</evidence>
<feature type="transmembrane region" description="Helical" evidence="8">
    <location>
        <begin position="212"/>
        <end position="229"/>
    </location>
</feature>
<dbReference type="Gene3D" id="1.20.1720.10">
    <property type="entry name" value="Multidrug resistance protein D"/>
    <property type="match status" value="1"/>
</dbReference>
<evidence type="ECO:0000313" key="11">
    <source>
        <dbReference type="Proteomes" id="UP001595823"/>
    </source>
</evidence>
<comment type="subcellular location">
    <subcellularLocation>
        <location evidence="1">Cell membrane</location>
        <topology evidence="1">Multi-pass membrane protein</topology>
    </subcellularLocation>
</comment>
<keyword evidence="6 8" id="KW-0472">Membrane</keyword>
<organism evidence="10 11">
    <name type="scientific">Salininema proteolyticum</name>
    <dbReference type="NCBI Taxonomy" id="1607685"/>
    <lineage>
        <taxon>Bacteria</taxon>
        <taxon>Bacillati</taxon>
        <taxon>Actinomycetota</taxon>
        <taxon>Actinomycetes</taxon>
        <taxon>Glycomycetales</taxon>
        <taxon>Glycomycetaceae</taxon>
        <taxon>Salininema</taxon>
    </lineage>
</organism>
<evidence type="ECO:0000256" key="3">
    <source>
        <dbReference type="ARBA" id="ARBA00022475"/>
    </source>
</evidence>
<keyword evidence="11" id="KW-1185">Reference proteome</keyword>
<dbReference type="InterPro" id="IPR020846">
    <property type="entry name" value="MFS_dom"/>
</dbReference>
<sequence>MSEKPDARAASAAEGRAPARAWIGLLVVLAPVLLVSMDGSVLYLAMPSVTEALGPTADQALWILDIYGFIVGSLLIAFGNLGDRFGRRRFLIAGAAVFGAASAAGAFATSPEMLIGARFLMGLGGATLLPSAMAVVSELFPNPRLRARAIGIFAATFAAGFAVGPVIGGFLLNRFEWGSVFLINLPVVAVFLVAAPLLLCEVRPERPGRVDVLSIVLSSGGLLMSVYAVKELAAYGFSLPVAAFGVGGVILLTWFLRRQSGLENPLVDVRLFKERVFAVAVIIGALSLVAWAAGAYLTGIYLQSVLGLPVLTAALLALPGAAVLIAMCVYTPALSERIGKRASIATCLFTIAGGLALLLATTESGGIGWFIASTVVAGFGYGISFALVADTAVAAVPSERAGSAAAIAETSNEIGAALGIALLGSTAALVFRLVGPDVAPTLGETLAADGVASAVADQAKQAFMTGMHASIGLAVILCAATGILALYWIPKDGAVETGAETEAETEAGRDGVTDAPLSDAVEEPRLAAAGDGR</sequence>
<comment type="caution">
    <text evidence="10">The sequence shown here is derived from an EMBL/GenBank/DDBJ whole genome shotgun (WGS) entry which is preliminary data.</text>
</comment>
<proteinExistence type="predicted"/>
<keyword evidence="3" id="KW-1003">Cell membrane</keyword>
<keyword evidence="4 8" id="KW-0812">Transmembrane</keyword>
<dbReference type="CDD" id="cd17321">
    <property type="entry name" value="MFS_MMR_MDR_like"/>
    <property type="match status" value="1"/>
</dbReference>
<dbReference type="RefSeq" id="WP_380623540.1">
    <property type="nucleotide sequence ID" value="NZ_JBHSDK010000028.1"/>
</dbReference>
<protein>
    <submittedName>
        <fullName evidence="10">MFS transporter</fullName>
    </submittedName>
</protein>
<evidence type="ECO:0000256" key="2">
    <source>
        <dbReference type="ARBA" id="ARBA00022448"/>
    </source>
</evidence>
<dbReference type="InterPro" id="IPR011701">
    <property type="entry name" value="MFS"/>
</dbReference>
<dbReference type="Proteomes" id="UP001595823">
    <property type="component" value="Unassembled WGS sequence"/>
</dbReference>
<evidence type="ECO:0000256" key="1">
    <source>
        <dbReference type="ARBA" id="ARBA00004651"/>
    </source>
</evidence>
<evidence type="ECO:0000256" key="5">
    <source>
        <dbReference type="ARBA" id="ARBA00022989"/>
    </source>
</evidence>
<feature type="region of interest" description="Disordered" evidence="7">
    <location>
        <begin position="497"/>
        <end position="533"/>
    </location>
</feature>
<gene>
    <name evidence="10" type="ORF">ACFPET_17580</name>
</gene>
<feature type="transmembrane region" description="Helical" evidence="8">
    <location>
        <begin position="414"/>
        <end position="434"/>
    </location>
</feature>
<feature type="domain" description="Major facilitator superfamily (MFS) profile" evidence="9">
    <location>
        <begin position="24"/>
        <end position="493"/>
    </location>
</feature>
<feature type="transmembrane region" description="Helical" evidence="8">
    <location>
        <begin position="90"/>
        <end position="109"/>
    </location>
</feature>
<feature type="transmembrane region" description="Helical" evidence="8">
    <location>
        <begin position="367"/>
        <end position="393"/>
    </location>
</feature>
<feature type="transmembrane region" description="Helical" evidence="8">
    <location>
        <begin position="149"/>
        <end position="171"/>
    </location>
</feature>
<evidence type="ECO:0000256" key="4">
    <source>
        <dbReference type="ARBA" id="ARBA00022692"/>
    </source>
</evidence>
<reference evidence="11" key="1">
    <citation type="journal article" date="2019" name="Int. J. Syst. Evol. Microbiol.">
        <title>The Global Catalogue of Microorganisms (GCM) 10K type strain sequencing project: providing services to taxonomists for standard genome sequencing and annotation.</title>
        <authorList>
            <consortium name="The Broad Institute Genomics Platform"/>
            <consortium name="The Broad Institute Genome Sequencing Center for Infectious Disease"/>
            <person name="Wu L."/>
            <person name="Ma J."/>
        </authorList>
    </citation>
    <scope>NUCLEOTIDE SEQUENCE [LARGE SCALE GENOMIC DNA]</scope>
    <source>
        <strain evidence="11">IBRC-M 10908</strain>
    </source>
</reference>
<keyword evidence="2" id="KW-0813">Transport</keyword>
<feature type="transmembrane region" description="Helical" evidence="8">
    <location>
        <begin position="308"/>
        <end position="330"/>
    </location>
</feature>
<evidence type="ECO:0000313" key="10">
    <source>
        <dbReference type="EMBL" id="MFC4337017.1"/>
    </source>
</evidence>
<dbReference type="InterPro" id="IPR036259">
    <property type="entry name" value="MFS_trans_sf"/>
</dbReference>
<dbReference type="PANTHER" id="PTHR42718">
    <property type="entry name" value="MAJOR FACILITATOR SUPERFAMILY MULTIDRUG TRANSPORTER MFSC"/>
    <property type="match status" value="1"/>
</dbReference>
<evidence type="ECO:0000256" key="6">
    <source>
        <dbReference type="ARBA" id="ARBA00023136"/>
    </source>
</evidence>
<name>A0ABV8U1X8_9ACTN</name>
<feature type="transmembrane region" description="Helical" evidence="8">
    <location>
        <begin position="115"/>
        <end position="137"/>
    </location>
</feature>
<dbReference type="Gene3D" id="1.20.1250.20">
    <property type="entry name" value="MFS general substrate transporter like domains"/>
    <property type="match status" value="1"/>
</dbReference>
<accession>A0ABV8U1X8</accession>
<dbReference type="Pfam" id="PF07690">
    <property type="entry name" value="MFS_1"/>
    <property type="match status" value="1"/>
</dbReference>
<feature type="transmembrane region" description="Helical" evidence="8">
    <location>
        <begin position="235"/>
        <end position="256"/>
    </location>
</feature>
<dbReference type="PANTHER" id="PTHR42718:SF47">
    <property type="entry name" value="METHYL VIOLOGEN RESISTANCE PROTEIN SMVA"/>
    <property type="match status" value="1"/>
</dbReference>
<feature type="transmembrane region" description="Helical" evidence="8">
    <location>
        <begin position="60"/>
        <end position="78"/>
    </location>
</feature>
<dbReference type="EMBL" id="JBHSDK010000028">
    <property type="protein sequence ID" value="MFC4337017.1"/>
    <property type="molecule type" value="Genomic_DNA"/>
</dbReference>
<feature type="transmembrane region" description="Helical" evidence="8">
    <location>
        <begin position="177"/>
        <end position="200"/>
    </location>
</feature>
<evidence type="ECO:0000259" key="9">
    <source>
        <dbReference type="PROSITE" id="PS50850"/>
    </source>
</evidence>
<feature type="transmembrane region" description="Helical" evidence="8">
    <location>
        <begin position="276"/>
        <end position="302"/>
    </location>
</feature>
<dbReference type="PROSITE" id="PS50850">
    <property type="entry name" value="MFS"/>
    <property type="match status" value="1"/>
</dbReference>
<feature type="transmembrane region" description="Helical" evidence="8">
    <location>
        <begin position="469"/>
        <end position="489"/>
    </location>
</feature>
<feature type="transmembrane region" description="Helical" evidence="8">
    <location>
        <begin position="21"/>
        <end position="45"/>
    </location>
</feature>
<keyword evidence="5 8" id="KW-1133">Transmembrane helix</keyword>